<dbReference type="PANTHER" id="PTHR33931:SF2">
    <property type="entry name" value="HOLIN-LIKE PROTEIN CIDA"/>
    <property type="match status" value="1"/>
</dbReference>
<evidence type="ECO:0000313" key="8">
    <source>
        <dbReference type="Proteomes" id="UP001569428"/>
    </source>
</evidence>
<dbReference type="Pfam" id="PF03788">
    <property type="entry name" value="LrgA"/>
    <property type="match status" value="1"/>
</dbReference>
<feature type="transmembrane region" description="Helical" evidence="6">
    <location>
        <begin position="94"/>
        <end position="116"/>
    </location>
</feature>
<name>A0ABV4NWQ5_9GAMM</name>
<feature type="transmembrane region" description="Helical" evidence="6">
    <location>
        <begin position="12"/>
        <end position="34"/>
    </location>
</feature>
<dbReference type="Proteomes" id="UP001569428">
    <property type="component" value="Unassembled WGS sequence"/>
</dbReference>
<keyword evidence="5 6" id="KW-0472">Membrane</keyword>
<dbReference type="RefSeq" id="WP_371838037.1">
    <property type="nucleotide sequence ID" value="NZ_JBGMEK010000008.1"/>
</dbReference>
<organism evidence="7 8">
    <name type="scientific">Microbulbifer epialgicus</name>
    <dbReference type="NCBI Taxonomy" id="393907"/>
    <lineage>
        <taxon>Bacteria</taxon>
        <taxon>Pseudomonadati</taxon>
        <taxon>Pseudomonadota</taxon>
        <taxon>Gammaproteobacteria</taxon>
        <taxon>Cellvibrionales</taxon>
        <taxon>Microbulbiferaceae</taxon>
        <taxon>Microbulbifer</taxon>
    </lineage>
</organism>
<evidence type="ECO:0000256" key="1">
    <source>
        <dbReference type="ARBA" id="ARBA00004651"/>
    </source>
</evidence>
<dbReference type="PANTHER" id="PTHR33931">
    <property type="entry name" value="HOLIN-LIKE PROTEIN CIDA-RELATED"/>
    <property type="match status" value="1"/>
</dbReference>
<keyword evidence="4 6" id="KW-1133">Transmembrane helix</keyword>
<evidence type="ECO:0000256" key="2">
    <source>
        <dbReference type="ARBA" id="ARBA00022475"/>
    </source>
</evidence>
<evidence type="ECO:0000256" key="4">
    <source>
        <dbReference type="ARBA" id="ARBA00022989"/>
    </source>
</evidence>
<reference evidence="7 8" key="1">
    <citation type="submission" date="2024-08" db="EMBL/GenBank/DDBJ databases">
        <authorList>
            <person name="Ishaq N."/>
        </authorList>
    </citation>
    <scope>NUCLEOTIDE SEQUENCE [LARGE SCALE GENOMIC DNA]</scope>
    <source>
        <strain evidence="7 8">DSM 18651</strain>
    </source>
</reference>
<proteinExistence type="predicted"/>
<keyword evidence="2" id="KW-1003">Cell membrane</keyword>
<evidence type="ECO:0000256" key="3">
    <source>
        <dbReference type="ARBA" id="ARBA00022692"/>
    </source>
</evidence>
<evidence type="ECO:0000313" key="7">
    <source>
        <dbReference type="EMBL" id="MFA0810447.1"/>
    </source>
</evidence>
<feature type="transmembrane region" description="Helical" evidence="6">
    <location>
        <begin position="40"/>
        <end position="57"/>
    </location>
</feature>
<dbReference type="EMBL" id="JBGMEK010000008">
    <property type="protein sequence ID" value="MFA0810447.1"/>
    <property type="molecule type" value="Genomic_DNA"/>
</dbReference>
<comment type="subcellular location">
    <subcellularLocation>
        <location evidence="1">Cell membrane</location>
        <topology evidence="1">Multi-pass membrane protein</topology>
    </subcellularLocation>
</comment>
<comment type="caution">
    <text evidence="7">The sequence shown here is derived from an EMBL/GenBank/DDBJ whole genome shotgun (WGS) entry which is preliminary data.</text>
</comment>
<sequence>MTLPSLHNIVHWLIGAAILFGCERLGSLASTILVLPVPGAVVGMLLLLFGLMIYGGVPRGLAQVSGQLLFLLPLLFLPAAVGVFFLRNLTLSDWLALLAAIVVGTVISLVLCALLLRKLLEKSGEVGRDE</sequence>
<keyword evidence="8" id="KW-1185">Reference proteome</keyword>
<dbReference type="InterPro" id="IPR005538">
    <property type="entry name" value="LrgA/CidA"/>
</dbReference>
<gene>
    <name evidence="7" type="ORF">ACCI49_05885</name>
</gene>
<evidence type="ECO:0000256" key="6">
    <source>
        <dbReference type="SAM" id="Phobius"/>
    </source>
</evidence>
<evidence type="ECO:0000256" key="5">
    <source>
        <dbReference type="ARBA" id="ARBA00023136"/>
    </source>
</evidence>
<keyword evidence="3 6" id="KW-0812">Transmembrane</keyword>
<feature type="transmembrane region" description="Helical" evidence="6">
    <location>
        <begin position="69"/>
        <end position="88"/>
    </location>
</feature>
<protein>
    <submittedName>
        <fullName evidence="7">CidA/LrgA family protein</fullName>
    </submittedName>
</protein>
<accession>A0ABV4NWQ5</accession>